<gene>
    <name evidence="3" type="ORF">A2928_04435</name>
</gene>
<protein>
    <recommendedName>
        <fullName evidence="5">DUF11 domain-containing protein</fullName>
    </recommendedName>
</protein>
<evidence type="ECO:0008006" key="5">
    <source>
        <dbReference type="Google" id="ProtNLM"/>
    </source>
</evidence>
<accession>A0A1G2N8N8</accession>
<dbReference type="STRING" id="1802319.A2928_04435"/>
<dbReference type="InterPro" id="IPR013783">
    <property type="entry name" value="Ig-like_fold"/>
</dbReference>
<keyword evidence="2" id="KW-1133">Transmembrane helix</keyword>
<evidence type="ECO:0000313" key="4">
    <source>
        <dbReference type="Proteomes" id="UP000176221"/>
    </source>
</evidence>
<dbReference type="Proteomes" id="UP000176221">
    <property type="component" value="Unassembled WGS sequence"/>
</dbReference>
<evidence type="ECO:0000313" key="3">
    <source>
        <dbReference type="EMBL" id="OHA32497.1"/>
    </source>
</evidence>
<name>A0A1G2N8N8_9BACT</name>
<keyword evidence="2" id="KW-0472">Membrane</keyword>
<feature type="compositionally biased region" description="Polar residues" evidence="1">
    <location>
        <begin position="90"/>
        <end position="100"/>
    </location>
</feature>
<dbReference type="AlphaFoldDB" id="A0A1G2N8N8"/>
<feature type="transmembrane region" description="Helical" evidence="2">
    <location>
        <begin position="923"/>
        <end position="940"/>
    </location>
</feature>
<comment type="caution">
    <text evidence="3">The sequence shown here is derived from an EMBL/GenBank/DDBJ whole genome shotgun (WGS) entry which is preliminary data.</text>
</comment>
<keyword evidence="2" id="KW-0812">Transmembrane</keyword>
<organism evidence="3 4">
    <name type="scientific">Candidatus Taylorbacteria bacterium RIFCSPLOWO2_01_FULL_45_15b</name>
    <dbReference type="NCBI Taxonomy" id="1802319"/>
    <lineage>
        <taxon>Bacteria</taxon>
        <taxon>Candidatus Tayloriibacteriota</taxon>
    </lineage>
</organism>
<dbReference type="Gene3D" id="2.60.40.10">
    <property type="entry name" value="Immunoglobulins"/>
    <property type="match status" value="1"/>
</dbReference>
<sequence>MSYHFFHSHNVVSVPARRNIATLLVVLLAVIQPFGLLYAEEIESIAETVPSEATGAVEETPEAVEEISVAEPVTITTGDADAELVLESSENISETDTNPEPAQEDSAPAVANDEPMLGDIEETEIEINELAENSDTENAALLSDAATDEENATTTAGSITLDVENNNNATTTNDALIEAETGENTGSGGSGSSISTGNAIATADILNISNLNIINSSGFFLLFNNMLGSIGSLDFRDIFSLPAAPSLCTGLCGNSETSSTTILNQNVADITNSLVVRGATGDNTLRSTGEGVITTGDAVAAANIVNVANTTFINSNYYLIVMNSLGDLGGDIILPNSNFFRSLLSPRAPRSENVAADGAKLTVSATSTNDAVVENNITVEADTGSNVASSTDASIETGNASAVANVQNIVNQNLFGGESVVLLFRVFGNWTGNIFNLPEGILWRQTANGIELMNDSEYEPLSPSSQSAEFTGDRSLLADNNSIGSIKNNIGVYALTGDNDIAGGTSANISTGDAVAAANVVNIANTNVVGRNWMLAIVNIFGDWSGNISFGAPDLWLGSRTESSGGGEPGSNIRYIFTVTNRGDASASNVRIRSRFNNPRYVASVGNAEYTDDEVVLDLGEIAEGETREVYFDATVSGAIPIGSNNLETTSNVSSYETDADGTDNADVVSVILHNIERSVSGGGTYVEYTPRPILEIVKTNSATANVTASSTVDYKIVIKNSGGNAYHSVLKDIVKDEAGTIIHEEEWVLDEIFPNEEIVITYSVFFNDKTKGGVYSNVARVEAIGRHPSMNPFYGDFAYSNVASSSVTILGKVAEVVSLSADSGAETTVEYATTTPLYLSTIISKDDIIRNLLRYEQGVAEWNRINQSFYIADSPSNGTGGGELSQGELQGAAIYEEILSVEPHRNQLAAVGILFESVPWKWLWILLFLLVVAWFSTRAHERGFRGAFRSFFW</sequence>
<reference evidence="3 4" key="1">
    <citation type="journal article" date="2016" name="Nat. Commun.">
        <title>Thousands of microbial genomes shed light on interconnected biogeochemical processes in an aquifer system.</title>
        <authorList>
            <person name="Anantharaman K."/>
            <person name="Brown C.T."/>
            <person name="Hug L.A."/>
            <person name="Sharon I."/>
            <person name="Castelle C.J."/>
            <person name="Probst A.J."/>
            <person name="Thomas B.C."/>
            <person name="Singh A."/>
            <person name="Wilkins M.J."/>
            <person name="Karaoz U."/>
            <person name="Brodie E.L."/>
            <person name="Williams K.H."/>
            <person name="Hubbard S.S."/>
            <person name="Banfield J.F."/>
        </authorList>
    </citation>
    <scope>NUCLEOTIDE SEQUENCE [LARGE SCALE GENOMIC DNA]</scope>
</reference>
<dbReference type="EMBL" id="MHRX01000044">
    <property type="protein sequence ID" value="OHA32497.1"/>
    <property type="molecule type" value="Genomic_DNA"/>
</dbReference>
<evidence type="ECO:0000256" key="2">
    <source>
        <dbReference type="SAM" id="Phobius"/>
    </source>
</evidence>
<evidence type="ECO:0000256" key="1">
    <source>
        <dbReference type="SAM" id="MobiDB-lite"/>
    </source>
</evidence>
<proteinExistence type="predicted"/>
<feature type="region of interest" description="Disordered" evidence="1">
    <location>
        <begin position="90"/>
        <end position="110"/>
    </location>
</feature>